<dbReference type="PANTHER" id="PTHR23427:SF2">
    <property type="entry name" value="SURFEIT LOCUS PROTEIN 1"/>
    <property type="match status" value="1"/>
</dbReference>
<keyword evidence="6" id="KW-1003">Cell membrane</keyword>
<dbReference type="RefSeq" id="WP_184382115.1">
    <property type="nucleotide sequence ID" value="NZ_JACIDJ010000001.1"/>
</dbReference>
<reference evidence="8 9" key="1">
    <citation type="submission" date="2020-08" db="EMBL/GenBank/DDBJ databases">
        <title>Genomic Encyclopedia of Type Strains, Phase IV (KMG-IV): sequencing the most valuable type-strain genomes for metagenomic binning, comparative biology and taxonomic classification.</title>
        <authorList>
            <person name="Goeker M."/>
        </authorList>
    </citation>
    <scope>NUCLEOTIDE SEQUENCE [LARGE SCALE GENOMIC DNA]</scope>
    <source>
        <strain evidence="8 9">DSM 19979</strain>
    </source>
</reference>
<protein>
    <recommendedName>
        <fullName evidence="6">SURF1-like protein</fullName>
    </recommendedName>
</protein>
<dbReference type="PROSITE" id="PS50895">
    <property type="entry name" value="SURF1"/>
    <property type="match status" value="1"/>
</dbReference>
<comment type="caution">
    <text evidence="8">The sequence shown here is derived from an EMBL/GenBank/DDBJ whole genome shotgun (WGS) entry which is preliminary data.</text>
</comment>
<sequence length="241" mass="25280">MTGRPWQRLILPSFLALPVLALLLGLGSWQVQRLAWKNGLLADLAAAQAAAPIPAPLAPEPFAHIIATGRFRPGAEALLGLEVRGPVLGASLIAVLDREGAPPLLVERGWVPMEGGAIERPEGEVTLTGFARPSERRTLFAAADDVAGRRFLNFDAPAIATALGVPEAPPYALTVIRPGAPRGPSGFGAAPPPSRGPLPEAATGFPAPNNPHLGYALTWFGLAAAWVAIFALWASRRMRSP</sequence>
<evidence type="ECO:0000256" key="6">
    <source>
        <dbReference type="RuleBase" id="RU363076"/>
    </source>
</evidence>
<keyword evidence="5 6" id="KW-0472">Membrane</keyword>
<comment type="subcellular location">
    <subcellularLocation>
        <location evidence="6">Cell membrane</location>
        <topology evidence="6">Multi-pass membrane protein</topology>
    </subcellularLocation>
    <subcellularLocation>
        <location evidence="1">Membrane</location>
    </subcellularLocation>
</comment>
<dbReference type="PANTHER" id="PTHR23427">
    <property type="entry name" value="SURFEIT LOCUS PROTEIN"/>
    <property type="match status" value="1"/>
</dbReference>
<dbReference type="Proteomes" id="UP000553193">
    <property type="component" value="Unassembled WGS sequence"/>
</dbReference>
<proteinExistence type="inferred from homology"/>
<dbReference type="CDD" id="cd06662">
    <property type="entry name" value="SURF1"/>
    <property type="match status" value="1"/>
</dbReference>
<keyword evidence="9" id="KW-1185">Reference proteome</keyword>
<evidence type="ECO:0000256" key="2">
    <source>
        <dbReference type="ARBA" id="ARBA00007165"/>
    </source>
</evidence>
<dbReference type="InterPro" id="IPR045214">
    <property type="entry name" value="Surf1/Surf4"/>
</dbReference>
<evidence type="ECO:0000256" key="7">
    <source>
        <dbReference type="SAM" id="MobiDB-lite"/>
    </source>
</evidence>
<dbReference type="GO" id="GO:0005886">
    <property type="term" value="C:plasma membrane"/>
    <property type="evidence" value="ECO:0007669"/>
    <property type="project" value="UniProtKB-SubCell"/>
</dbReference>
<evidence type="ECO:0000256" key="4">
    <source>
        <dbReference type="ARBA" id="ARBA00022989"/>
    </source>
</evidence>
<dbReference type="InterPro" id="IPR002994">
    <property type="entry name" value="Surf1/Shy1"/>
</dbReference>
<gene>
    <name evidence="8" type="ORF">GGQ83_000606</name>
</gene>
<keyword evidence="4 6" id="KW-1133">Transmembrane helix</keyword>
<feature type="region of interest" description="Disordered" evidence="7">
    <location>
        <begin position="183"/>
        <end position="205"/>
    </location>
</feature>
<keyword evidence="3 6" id="KW-0812">Transmembrane</keyword>
<dbReference type="AlphaFoldDB" id="A0A840AAE2"/>
<accession>A0A840AAE2</accession>
<dbReference type="EMBL" id="JACIDJ010000001">
    <property type="protein sequence ID" value="MBB3897180.1"/>
    <property type="molecule type" value="Genomic_DNA"/>
</dbReference>
<dbReference type="Pfam" id="PF02104">
    <property type="entry name" value="SURF1"/>
    <property type="match status" value="1"/>
</dbReference>
<evidence type="ECO:0000256" key="1">
    <source>
        <dbReference type="ARBA" id="ARBA00004370"/>
    </source>
</evidence>
<evidence type="ECO:0000256" key="3">
    <source>
        <dbReference type="ARBA" id="ARBA00022692"/>
    </source>
</evidence>
<evidence type="ECO:0000313" key="8">
    <source>
        <dbReference type="EMBL" id="MBB3897180.1"/>
    </source>
</evidence>
<name>A0A840AAE2_9PROT</name>
<evidence type="ECO:0000313" key="9">
    <source>
        <dbReference type="Proteomes" id="UP000553193"/>
    </source>
</evidence>
<comment type="similarity">
    <text evidence="2 6">Belongs to the SURF1 family.</text>
</comment>
<organism evidence="8 9">
    <name type="scientific">Roseococcus suduntuyensis</name>
    <dbReference type="NCBI Taxonomy" id="455361"/>
    <lineage>
        <taxon>Bacteria</taxon>
        <taxon>Pseudomonadati</taxon>
        <taxon>Pseudomonadota</taxon>
        <taxon>Alphaproteobacteria</taxon>
        <taxon>Acetobacterales</taxon>
        <taxon>Roseomonadaceae</taxon>
        <taxon>Roseococcus</taxon>
    </lineage>
</organism>
<comment type="caution">
    <text evidence="6">Lacks conserved residue(s) required for the propagation of feature annotation.</text>
</comment>
<feature type="transmembrane region" description="Helical" evidence="6">
    <location>
        <begin position="213"/>
        <end position="234"/>
    </location>
</feature>
<evidence type="ECO:0000256" key="5">
    <source>
        <dbReference type="ARBA" id="ARBA00023136"/>
    </source>
</evidence>